<evidence type="ECO:0008006" key="2">
    <source>
        <dbReference type="Google" id="ProtNLM"/>
    </source>
</evidence>
<evidence type="ECO:0000313" key="1">
    <source>
        <dbReference type="EMBL" id="KMW69141.1"/>
    </source>
</evidence>
<sequence length="115" mass="12698">MMTDEELGLDTFITRDGSGANKITVESISGEETVVQLNPKLLSYQSAIMCQGTLYGSPTELLKSLRDAIKAHRPNQKQCYAGHEKRNAMVVMIIMDKIVGCEVPFFTVPTWQSSG</sequence>
<name>A0A0J9ESU3_AJEDA</name>
<accession>A0A0J9ESU3</accession>
<protein>
    <recommendedName>
        <fullName evidence="2">Fungal-type protein kinase domain-containing protein</fullName>
    </recommendedName>
</protein>
<dbReference type="Proteomes" id="UP000007802">
    <property type="component" value="Unassembled WGS sequence"/>
</dbReference>
<dbReference type="AlphaFoldDB" id="A0A0J9ESU3"/>
<gene>
    <name evidence="1" type="ORF">BDDG_13311</name>
</gene>
<dbReference type="EMBL" id="GG749584">
    <property type="protein sequence ID" value="KMW69141.1"/>
    <property type="molecule type" value="Genomic_DNA"/>
</dbReference>
<reference evidence="1" key="1">
    <citation type="submission" date="2010-03" db="EMBL/GenBank/DDBJ databases">
        <title>Annotation of Blastomyces dermatitidis strain ATCC 18188.</title>
        <authorList>
            <consortium name="The Broad Institute Genome Sequencing Platform"/>
            <consortium name="Broad Institute Genome Sequencing Center for Infectious Disease."/>
            <person name="Cuomo C."/>
            <person name="Klein B."/>
            <person name="Sullivan T."/>
            <person name="Heitman J."/>
            <person name="Young S."/>
            <person name="Zeng Q."/>
            <person name="Gargeya S."/>
            <person name="Alvarado L."/>
            <person name="Berlin A.M."/>
            <person name="Chapman S.B."/>
            <person name="Chen Z."/>
            <person name="Freedman E."/>
            <person name="Gellesch M."/>
            <person name="Goldberg J."/>
            <person name="Griggs A."/>
            <person name="Gujja S."/>
            <person name="Heilman E."/>
            <person name="Heiman D."/>
            <person name="Howarth C."/>
            <person name="Mehta T."/>
            <person name="Neiman D."/>
            <person name="Pearson M."/>
            <person name="Roberts A."/>
            <person name="Saif S."/>
            <person name="Shea T."/>
            <person name="Shenoy N."/>
            <person name="Sisk P."/>
            <person name="Stolte C."/>
            <person name="Sykes S."/>
            <person name="White J."/>
            <person name="Yandava C."/>
            <person name="Haas B."/>
            <person name="Nusbaum C."/>
            <person name="Birren B."/>
        </authorList>
    </citation>
    <scope>NUCLEOTIDE SEQUENCE</scope>
    <source>
        <strain evidence="1">ATCC 18188</strain>
    </source>
</reference>
<proteinExistence type="predicted"/>
<organism evidence="1">
    <name type="scientific">Ajellomyces dermatitidis (strain ATCC 18188 / CBS 674.68)</name>
    <name type="common">Blastomyces dermatitidis</name>
    <dbReference type="NCBI Taxonomy" id="653446"/>
    <lineage>
        <taxon>Eukaryota</taxon>
        <taxon>Fungi</taxon>
        <taxon>Dikarya</taxon>
        <taxon>Ascomycota</taxon>
        <taxon>Pezizomycotina</taxon>
        <taxon>Eurotiomycetes</taxon>
        <taxon>Eurotiomycetidae</taxon>
        <taxon>Onygenales</taxon>
        <taxon>Ajellomycetaceae</taxon>
        <taxon>Blastomyces</taxon>
    </lineage>
</organism>